<name>A0ACC2CLL6_DIPCM</name>
<organism evidence="1 2">
    <name type="scientific">Diphasiastrum complanatum</name>
    <name type="common">Issler's clubmoss</name>
    <name type="synonym">Lycopodium complanatum</name>
    <dbReference type="NCBI Taxonomy" id="34168"/>
    <lineage>
        <taxon>Eukaryota</taxon>
        <taxon>Viridiplantae</taxon>
        <taxon>Streptophyta</taxon>
        <taxon>Embryophyta</taxon>
        <taxon>Tracheophyta</taxon>
        <taxon>Lycopodiopsida</taxon>
        <taxon>Lycopodiales</taxon>
        <taxon>Lycopodiaceae</taxon>
        <taxon>Lycopodioideae</taxon>
        <taxon>Diphasiastrum</taxon>
    </lineage>
</organism>
<evidence type="ECO:0000313" key="2">
    <source>
        <dbReference type="Proteomes" id="UP001162992"/>
    </source>
</evidence>
<dbReference type="Proteomes" id="UP001162992">
    <property type="component" value="Chromosome 9"/>
</dbReference>
<reference evidence="2" key="1">
    <citation type="journal article" date="2024" name="Proc. Natl. Acad. Sci. U.S.A.">
        <title>Extraordinary preservation of gene collinearity over three hundred million years revealed in homosporous lycophytes.</title>
        <authorList>
            <person name="Li C."/>
            <person name="Wickell D."/>
            <person name="Kuo L.Y."/>
            <person name="Chen X."/>
            <person name="Nie B."/>
            <person name="Liao X."/>
            <person name="Peng D."/>
            <person name="Ji J."/>
            <person name="Jenkins J."/>
            <person name="Williams M."/>
            <person name="Shu S."/>
            <person name="Plott C."/>
            <person name="Barry K."/>
            <person name="Rajasekar S."/>
            <person name="Grimwood J."/>
            <person name="Han X."/>
            <person name="Sun S."/>
            <person name="Hou Z."/>
            <person name="He W."/>
            <person name="Dai G."/>
            <person name="Sun C."/>
            <person name="Schmutz J."/>
            <person name="Leebens-Mack J.H."/>
            <person name="Li F.W."/>
            <person name="Wang L."/>
        </authorList>
    </citation>
    <scope>NUCLEOTIDE SEQUENCE [LARGE SCALE GENOMIC DNA]</scope>
    <source>
        <strain evidence="2">cv. PW_Plant_1</strain>
    </source>
</reference>
<accession>A0ACC2CLL6</accession>
<comment type="caution">
    <text evidence="1">The sequence shown here is derived from an EMBL/GenBank/DDBJ whole genome shotgun (WGS) entry which is preliminary data.</text>
</comment>
<evidence type="ECO:0000313" key="1">
    <source>
        <dbReference type="EMBL" id="KAJ7542891.1"/>
    </source>
</evidence>
<sequence length="528" mass="58470">MGKTSRWLLGLIGYKKTSKSSSKGTSFRIESSKHDAKEKGMWSFGRSSQDRSLDEVEISCYRSSGMEQEQAKHARVVAAASTAAAEAAVAAAHAAAAVACLTGRYREISEREERAAMKIQTAFRGYLARRALRALKGLVRLQALFRGNRVRKQAALTLRCMQALVRVQAHVRARRVEMSGQGQAVQQQFSRRYRQQHYCPRKSTEGWNANTQIAEDLLSKVEQRQLGAIKRERALAYAISQQVHNSAPKKGSSCIDLELETHGWGWSWLARWMAARPWESPLKGVGLEDNFEEKSSPGSTKIVKVDSMKHRQQRKSRSHELLCFELETASSSPAELWSNAPAHAFQPAAPYSRAESPQKAYIATSGHLSHPSSVSFHTSESVKQKKAKQDSLYNSLSIEPMPDAATASNSPGFSTNASNYEVKYNNSESAKGDQTSGDLQQHHTLPSYMTATQSYNAKVRSQSAPRQRLDSERKAAIAASRSQKSPWKQHGIAAGAVGLDRSFMSSNDSQSTISGSTGDAHRRYKFRQ</sequence>
<proteinExistence type="predicted"/>
<keyword evidence="2" id="KW-1185">Reference proteome</keyword>
<dbReference type="EMBL" id="CM055100">
    <property type="protein sequence ID" value="KAJ7542891.1"/>
    <property type="molecule type" value="Genomic_DNA"/>
</dbReference>
<protein>
    <submittedName>
        <fullName evidence="1">Uncharacterized protein</fullName>
    </submittedName>
</protein>
<gene>
    <name evidence="1" type="ORF">O6H91_09G016300</name>
</gene>